<dbReference type="SMART" id="SM01118">
    <property type="entry name" value="CYTH"/>
    <property type="match status" value="1"/>
</dbReference>
<name>A0A5B2W8A0_9PSEU</name>
<dbReference type="Gene3D" id="2.40.320.10">
    <property type="entry name" value="Hypothetical Protein Pfu-838710-001"/>
    <property type="match status" value="1"/>
</dbReference>
<dbReference type="CDD" id="cd07890">
    <property type="entry name" value="CYTH-like_AC_IV-like"/>
    <property type="match status" value="1"/>
</dbReference>
<evidence type="ECO:0000259" key="1">
    <source>
        <dbReference type="PROSITE" id="PS51707"/>
    </source>
</evidence>
<reference evidence="2 3" key="1">
    <citation type="submission" date="2019-09" db="EMBL/GenBank/DDBJ databases">
        <title>Goodfellowia gen. nov., a new genus of the Pseudonocardineae related to Actinoalloteichus, containing Goodfellowia coeruleoviolacea gen. nov., comb. nov. gen. nov., comb. nov.</title>
        <authorList>
            <person name="Labeda D."/>
        </authorList>
    </citation>
    <scope>NUCLEOTIDE SEQUENCE [LARGE SCALE GENOMIC DNA]</scope>
    <source>
        <strain evidence="2 3">AN110305</strain>
    </source>
</reference>
<evidence type="ECO:0000313" key="2">
    <source>
        <dbReference type="EMBL" id="KAA2246469.1"/>
    </source>
</evidence>
<dbReference type="Pfam" id="PF01928">
    <property type="entry name" value="CYTH"/>
    <property type="match status" value="1"/>
</dbReference>
<sequence length="190" mass="20310">MIEAELKARVHHVNRVLGLLRGRASAEETATYHDVYYDTPAGGLERDGRELRVRVVETAAGARCLLTYKQPAVDAASGSKPEHEITTVDAGAAATLEVILRALGVAPVLAFTKQCRNFRITSGGREMLATVATVPEIAGTWLEVETLAEPDELTEALDAVRAALAELDIAEADLTGALYTDAVRATRNNA</sequence>
<evidence type="ECO:0000313" key="3">
    <source>
        <dbReference type="Proteomes" id="UP000323454"/>
    </source>
</evidence>
<keyword evidence="3" id="KW-1185">Reference proteome</keyword>
<dbReference type="OrthoDB" id="3474751at2"/>
<dbReference type="PANTHER" id="PTHR21028:SF2">
    <property type="entry name" value="CYTH DOMAIN-CONTAINING PROTEIN"/>
    <property type="match status" value="1"/>
</dbReference>
<protein>
    <submittedName>
        <fullName evidence="2">CYTH domain-containing protein</fullName>
    </submittedName>
</protein>
<dbReference type="EMBL" id="VUOB01000130">
    <property type="protein sequence ID" value="KAA2246469.1"/>
    <property type="molecule type" value="Genomic_DNA"/>
</dbReference>
<dbReference type="SUPFAM" id="SSF55154">
    <property type="entry name" value="CYTH-like phosphatases"/>
    <property type="match status" value="1"/>
</dbReference>
<dbReference type="PANTHER" id="PTHR21028">
    <property type="entry name" value="SI:CH211-156B7.4"/>
    <property type="match status" value="1"/>
</dbReference>
<dbReference type="InterPro" id="IPR008173">
    <property type="entry name" value="Adenylyl_cyclase_CyaB"/>
</dbReference>
<accession>A0A5B2W8A0</accession>
<organism evidence="2 3">
    <name type="scientific">Solihabitans fulvus</name>
    <dbReference type="NCBI Taxonomy" id="1892852"/>
    <lineage>
        <taxon>Bacteria</taxon>
        <taxon>Bacillati</taxon>
        <taxon>Actinomycetota</taxon>
        <taxon>Actinomycetes</taxon>
        <taxon>Pseudonocardiales</taxon>
        <taxon>Pseudonocardiaceae</taxon>
        <taxon>Solihabitans</taxon>
    </lineage>
</organism>
<dbReference type="InterPro" id="IPR033469">
    <property type="entry name" value="CYTH-like_dom_sf"/>
</dbReference>
<feature type="domain" description="CYTH" evidence="1">
    <location>
        <begin position="1"/>
        <end position="185"/>
    </location>
</feature>
<dbReference type="Proteomes" id="UP000323454">
    <property type="component" value="Unassembled WGS sequence"/>
</dbReference>
<comment type="caution">
    <text evidence="2">The sequence shown here is derived from an EMBL/GenBank/DDBJ whole genome shotgun (WGS) entry which is preliminary data.</text>
</comment>
<reference evidence="2 3" key="2">
    <citation type="submission" date="2019-09" db="EMBL/GenBank/DDBJ databases">
        <authorList>
            <person name="Jin C."/>
        </authorList>
    </citation>
    <scope>NUCLEOTIDE SEQUENCE [LARGE SCALE GENOMIC DNA]</scope>
    <source>
        <strain evidence="2 3">AN110305</strain>
    </source>
</reference>
<proteinExistence type="predicted"/>
<dbReference type="InterPro" id="IPR023577">
    <property type="entry name" value="CYTH_domain"/>
</dbReference>
<gene>
    <name evidence="2" type="ORF">F0L68_40600</name>
</gene>
<dbReference type="AlphaFoldDB" id="A0A5B2W8A0"/>
<dbReference type="PROSITE" id="PS51707">
    <property type="entry name" value="CYTH"/>
    <property type="match status" value="1"/>
</dbReference>